<gene>
    <name evidence="2" type="ORF">ARMGADRAFT_157704</name>
</gene>
<evidence type="ECO:0000256" key="1">
    <source>
        <dbReference type="SAM" id="MobiDB-lite"/>
    </source>
</evidence>
<sequence length="91" mass="10000">MYPSRVRICRACAEVSAYIPVAVKKCSGASSVLCTVFLFIFRNAFMVCCATYRTFVPRQRSSSVSKAVVMNRSSATKGISSRNSRTIGSWS</sequence>
<dbReference type="InParanoid" id="A0A2H3CBR3"/>
<evidence type="ECO:0000313" key="2">
    <source>
        <dbReference type="EMBL" id="PBK79320.1"/>
    </source>
</evidence>
<keyword evidence="3" id="KW-1185">Reference proteome</keyword>
<dbReference type="AlphaFoldDB" id="A0A2H3CBR3"/>
<organism evidence="2 3">
    <name type="scientific">Armillaria gallica</name>
    <name type="common">Bulbous honey fungus</name>
    <name type="synonym">Armillaria bulbosa</name>
    <dbReference type="NCBI Taxonomy" id="47427"/>
    <lineage>
        <taxon>Eukaryota</taxon>
        <taxon>Fungi</taxon>
        <taxon>Dikarya</taxon>
        <taxon>Basidiomycota</taxon>
        <taxon>Agaricomycotina</taxon>
        <taxon>Agaricomycetes</taxon>
        <taxon>Agaricomycetidae</taxon>
        <taxon>Agaricales</taxon>
        <taxon>Marasmiineae</taxon>
        <taxon>Physalacriaceae</taxon>
        <taxon>Armillaria</taxon>
    </lineage>
</organism>
<feature type="region of interest" description="Disordered" evidence="1">
    <location>
        <begin position="72"/>
        <end position="91"/>
    </location>
</feature>
<accession>A0A2H3CBR3</accession>
<dbReference type="Proteomes" id="UP000217790">
    <property type="component" value="Unassembled WGS sequence"/>
</dbReference>
<name>A0A2H3CBR3_ARMGA</name>
<protein>
    <submittedName>
        <fullName evidence="2">Uncharacterized protein</fullName>
    </submittedName>
</protein>
<reference evidence="3" key="1">
    <citation type="journal article" date="2017" name="Nat. Ecol. Evol.">
        <title>Genome expansion and lineage-specific genetic innovations in the forest pathogenic fungi Armillaria.</title>
        <authorList>
            <person name="Sipos G."/>
            <person name="Prasanna A.N."/>
            <person name="Walter M.C."/>
            <person name="O'Connor E."/>
            <person name="Balint B."/>
            <person name="Krizsan K."/>
            <person name="Kiss B."/>
            <person name="Hess J."/>
            <person name="Varga T."/>
            <person name="Slot J."/>
            <person name="Riley R."/>
            <person name="Boka B."/>
            <person name="Rigling D."/>
            <person name="Barry K."/>
            <person name="Lee J."/>
            <person name="Mihaltcheva S."/>
            <person name="LaButti K."/>
            <person name="Lipzen A."/>
            <person name="Waldron R."/>
            <person name="Moloney N.M."/>
            <person name="Sperisen C."/>
            <person name="Kredics L."/>
            <person name="Vagvoelgyi C."/>
            <person name="Patrignani A."/>
            <person name="Fitzpatrick D."/>
            <person name="Nagy I."/>
            <person name="Doyle S."/>
            <person name="Anderson J.B."/>
            <person name="Grigoriev I.V."/>
            <person name="Gueldener U."/>
            <person name="Muensterkoetter M."/>
            <person name="Nagy L.G."/>
        </authorList>
    </citation>
    <scope>NUCLEOTIDE SEQUENCE [LARGE SCALE GENOMIC DNA]</scope>
    <source>
        <strain evidence="3">Ar21-2</strain>
    </source>
</reference>
<dbReference type="EMBL" id="KZ293786">
    <property type="protein sequence ID" value="PBK79320.1"/>
    <property type="molecule type" value="Genomic_DNA"/>
</dbReference>
<proteinExistence type="predicted"/>
<evidence type="ECO:0000313" key="3">
    <source>
        <dbReference type="Proteomes" id="UP000217790"/>
    </source>
</evidence>